<keyword evidence="1" id="KW-0732">Signal</keyword>
<feature type="chain" id="PRO_5024877885" evidence="1">
    <location>
        <begin position="19"/>
        <end position="90"/>
    </location>
</feature>
<evidence type="ECO:0000313" key="2">
    <source>
        <dbReference type="EMBL" id="KAB8072498.1"/>
    </source>
</evidence>
<protein>
    <submittedName>
        <fullName evidence="2">Uncharacterized protein</fullName>
    </submittedName>
</protein>
<feature type="signal peptide" evidence="1">
    <location>
        <begin position="1"/>
        <end position="18"/>
    </location>
</feature>
<sequence length="90" mass="10296">MRLLWSLAWLALAVSANALRPETATDGPQLEERTFYLIKRSRPNLSPSNWRNVSLGLIRFERNTTALKKRMELPDGNVGVFYGNEQPHLT</sequence>
<proteinExistence type="predicted"/>
<evidence type="ECO:0000313" key="3">
    <source>
        <dbReference type="Proteomes" id="UP000326565"/>
    </source>
</evidence>
<keyword evidence="3" id="KW-1185">Reference proteome</keyword>
<dbReference type="EMBL" id="ML732246">
    <property type="protein sequence ID" value="KAB8072498.1"/>
    <property type="molecule type" value="Genomic_DNA"/>
</dbReference>
<organism evidence="2 3">
    <name type="scientific">Aspergillus leporis</name>
    <dbReference type="NCBI Taxonomy" id="41062"/>
    <lineage>
        <taxon>Eukaryota</taxon>
        <taxon>Fungi</taxon>
        <taxon>Dikarya</taxon>
        <taxon>Ascomycota</taxon>
        <taxon>Pezizomycotina</taxon>
        <taxon>Eurotiomycetes</taxon>
        <taxon>Eurotiomycetidae</taxon>
        <taxon>Eurotiales</taxon>
        <taxon>Aspergillaceae</taxon>
        <taxon>Aspergillus</taxon>
        <taxon>Aspergillus subgen. Circumdati</taxon>
    </lineage>
</organism>
<evidence type="ECO:0000256" key="1">
    <source>
        <dbReference type="SAM" id="SignalP"/>
    </source>
</evidence>
<reference evidence="2 3" key="1">
    <citation type="submission" date="2019-04" db="EMBL/GenBank/DDBJ databases">
        <title>Friends and foes A comparative genomics study of 23 Aspergillus species from section Flavi.</title>
        <authorList>
            <consortium name="DOE Joint Genome Institute"/>
            <person name="Kjaerbolling I."/>
            <person name="Vesth T."/>
            <person name="Frisvad J.C."/>
            <person name="Nybo J.L."/>
            <person name="Theobald S."/>
            <person name="Kildgaard S."/>
            <person name="Isbrandt T."/>
            <person name="Kuo A."/>
            <person name="Sato A."/>
            <person name="Lyhne E.K."/>
            <person name="Kogle M.E."/>
            <person name="Wiebenga A."/>
            <person name="Kun R.S."/>
            <person name="Lubbers R.J."/>
            <person name="Makela M.R."/>
            <person name="Barry K."/>
            <person name="Chovatia M."/>
            <person name="Clum A."/>
            <person name="Daum C."/>
            <person name="Haridas S."/>
            <person name="He G."/>
            <person name="LaButti K."/>
            <person name="Lipzen A."/>
            <person name="Mondo S."/>
            <person name="Riley R."/>
            <person name="Salamov A."/>
            <person name="Simmons B.A."/>
            <person name="Magnuson J.K."/>
            <person name="Henrissat B."/>
            <person name="Mortensen U.H."/>
            <person name="Larsen T.O."/>
            <person name="Devries R.P."/>
            <person name="Grigoriev I.V."/>
            <person name="Machida M."/>
            <person name="Baker S.E."/>
            <person name="Andersen M.R."/>
        </authorList>
    </citation>
    <scope>NUCLEOTIDE SEQUENCE [LARGE SCALE GENOMIC DNA]</scope>
    <source>
        <strain evidence="2 3">CBS 151.66</strain>
    </source>
</reference>
<gene>
    <name evidence="2" type="ORF">BDV29DRAFT_158519</name>
</gene>
<name>A0A5N5WVD7_9EURO</name>
<dbReference type="Proteomes" id="UP000326565">
    <property type="component" value="Unassembled WGS sequence"/>
</dbReference>
<accession>A0A5N5WVD7</accession>
<dbReference type="AlphaFoldDB" id="A0A5N5WVD7"/>